<sequence length="193" mass="22305">MQPLISNILEELKELTQKAIQFGYAIHKLEHYQLAHKPNQQVWSIYECIEHLNLYGDHYLKEMELALEQKKVKSNALYFKGSLLGNYFVKIIRPVDGGIKKMKTANAMDPNMQDLDKSTIARFIEQQLRLLDILDKCQGTDLKKIKIKTTLSKFLSLNLGDTLRFVVYHNERHVVQAAELLHKVSTKPVQIAT</sequence>
<dbReference type="EMBL" id="FOKU01000007">
    <property type="protein sequence ID" value="SFC23324.1"/>
    <property type="molecule type" value="Genomic_DNA"/>
</dbReference>
<dbReference type="Pfam" id="PF12867">
    <property type="entry name" value="DinB_2"/>
    <property type="match status" value="1"/>
</dbReference>
<dbReference type="InterPro" id="IPR024775">
    <property type="entry name" value="DinB-like"/>
</dbReference>
<keyword evidence="5" id="KW-1185">Reference proteome</keyword>
<feature type="domain" description="DinB-like" evidence="1">
    <location>
        <begin position="28"/>
        <end position="176"/>
    </location>
</feature>
<evidence type="ECO:0000313" key="5">
    <source>
        <dbReference type="Proteomes" id="UP000198940"/>
    </source>
</evidence>
<dbReference type="EMBL" id="FRAT01000004">
    <property type="protein sequence ID" value="SHK73005.1"/>
    <property type="molecule type" value="Genomic_DNA"/>
</dbReference>
<comment type="caution">
    <text evidence="3">The sequence shown here is derived from an EMBL/GenBank/DDBJ whole genome shotgun (WGS) entry which is preliminary data.</text>
</comment>
<evidence type="ECO:0000313" key="3">
    <source>
        <dbReference type="EMBL" id="SHK73005.1"/>
    </source>
</evidence>
<reference evidence="3 4" key="1">
    <citation type="submission" date="2016-11" db="EMBL/GenBank/DDBJ databases">
        <authorList>
            <person name="Varghese N."/>
            <person name="Submissions S."/>
        </authorList>
    </citation>
    <scope>NUCLEOTIDE SEQUENCE [LARGE SCALE GENOMIC DNA]</scope>
    <source>
        <strain evidence="3 4">CGMCC 1.12174</strain>
        <strain evidence="2 5">DSM 26351</strain>
    </source>
</reference>
<dbReference type="Proteomes" id="UP000184031">
    <property type="component" value="Unassembled WGS sequence"/>
</dbReference>
<dbReference type="InterPro" id="IPR034660">
    <property type="entry name" value="DinB/YfiT-like"/>
</dbReference>
<organism evidence="3 4">
    <name type="scientific">Flagellimonas taeanensis</name>
    <dbReference type="NCBI Taxonomy" id="1005926"/>
    <lineage>
        <taxon>Bacteria</taxon>
        <taxon>Pseudomonadati</taxon>
        <taxon>Bacteroidota</taxon>
        <taxon>Flavobacteriia</taxon>
        <taxon>Flavobacteriales</taxon>
        <taxon>Flavobacteriaceae</taxon>
        <taxon>Flagellimonas</taxon>
    </lineage>
</organism>
<dbReference type="STRING" id="1055723.SAMN05216293_1785"/>
<proteinExistence type="predicted"/>
<evidence type="ECO:0000313" key="2">
    <source>
        <dbReference type="EMBL" id="SFC23324.1"/>
    </source>
</evidence>
<dbReference type="OrthoDB" id="1524454at2"/>
<accession>A0A1M6UV06</accession>
<evidence type="ECO:0000313" key="4">
    <source>
        <dbReference type="Proteomes" id="UP000184031"/>
    </source>
</evidence>
<dbReference type="Proteomes" id="UP000198940">
    <property type="component" value="Unassembled WGS sequence"/>
</dbReference>
<dbReference type="SUPFAM" id="SSF109854">
    <property type="entry name" value="DinB/YfiT-like putative metalloenzymes"/>
    <property type="match status" value="1"/>
</dbReference>
<dbReference type="Gene3D" id="1.20.120.450">
    <property type="entry name" value="dinb family like domain"/>
    <property type="match status" value="1"/>
</dbReference>
<dbReference type="RefSeq" id="WP_072878981.1">
    <property type="nucleotide sequence ID" value="NZ_FOKU01000007.1"/>
</dbReference>
<protein>
    <submittedName>
        <fullName evidence="3">DinB superfamily protein</fullName>
    </submittedName>
</protein>
<name>A0A1M6UV06_9FLAO</name>
<evidence type="ECO:0000259" key="1">
    <source>
        <dbReference type="Pfam" id="PF12867"/>
    </source>
</evidence>
<dbReference type="AlphaFoldDB" id="A0A1M6UV06"/>
<gene>
    <name evidence="2" type="ORF">SAMN04487891_107220</name>
    <name evidence="3" type="ORF">SAMN05216293_1785</name>
</gene>